<feature type="transmembrane region" description="Helical" evidence="1">
    <location>
        <begin position="71"/>
        <end position="90"/>
    </location>
</feature>
<dbReference type="EMBL" id="LNQL01000001">
    <property type="protein sequence ID" value="KSU49983.1"/>
    <property type="molecule type" value="Genomic_DNA"/>
</dbReference>
<accession>A0A0V8GII1</accession>
<evidence type="ECO:0000313" key="4">
    <source>
        <dbReference type="EMBL" id="KTR28134.1"/>
    </source>
</evidence>
<feature type="domain" description="VanZ-like" evidence="2">
    <location>
        <begin position="11"/>
        <end position="151"/>
    </location>
</feature>
<dbReference type="InterPro" id="IPR016747">
    <property type="entry name" value="Phosphotransbutyrylase"/>
</dbReference>
<proteinExistence type="predicted"/>
<evidence type="ECO:0000256" key="1">
    <source>
        <dbReference type="SAM" id="Phobius"/>
    </source>
</evidence>
<keyword evidence="1" id="KW-1133">Transmembrane helix</keyword>
<name>A0A0V8GII1_9BACL</name>
<reference evidence="4 6" key="2">
    <citation type="journal article" date="2016" name="Front. Microbiol.">
        <title>Genomic Resource of Rice Seed Associated Bacteria.</title>
        <authorList>
            <person name="Midha S."/>
            <person name="Bansal K."/>
            <person name="Sharma S."/>
            <person name="Kumar N."/>
            <person name="Patil P.P."/>
            <person name="Chaudhry V."/>
            <person name="Patil P.B."/>
        </authorList>
    </citation>
    <scope>NUCLEOTIDE SEQUENCE [LARGE SCALE GENOMIC DNA]</scope>
    <source>
        <strain evidence="4 6">RSA11</strain>
    </source>
</reference>
<dbReference type="InterPro" id="IPR006976">
    <property type="entry name" value="VanZ-like"/>
</dbReference>
<comment type="caution">
    <text evidence="3">The sequence shown here is derived from an EMBL/GenBank/DDBJ whole genome shotgun (WGS) entry which is preliminary data.</text>
</comment>
<dbReference type="RefSeq" id="WP_058264597.1">
    <property type="nucleotide sequence ID" value="NZ_FMYN01000001.1"/>
</dbReference>
<evidence type="ECO:0000313" key="5">
    <source>
        <dbReference type="Proteomes" id="UP000053797"/>
    </source>
</evidence>
<protein>
    <submittedName>
        <fullName evidence="3">Teicoplanin resistance protein VanZ</fullName>
    </submittedName>
</protein>
<reference evidence="3 5" key="1">
    <citation type="journal article" date="2015" name="Int. J. Syst. Evol. Microbiol.">
        <title>Exiguobacterium enclense sp. nov., isolated from sediment.</title>
        <authorList>
            <person name="Dastager S.G."/>
            <person name="Mawlankar R."/>
            <person name="Sonalkar V.V."/>
            <person name="Thorat M.N."/>
            <person name="Mual P."/>
            <person name="Verma A."/>
            <person name="Krishnamurthi S."/>
            <person name="Tang S.K."/>
            <person name="Li W.J."/>
        </authorList>
    </citation>
    <scope>NUCLEOTIDE SEQUENCE [LARGE SCALE GENOMIC DNA]</scope>
    <source>
        <strain evidence="3 5">NIO-1109</strain>
    </source>
</reference>
<dbReference type="NCBIfam" id="NF037970">
    <property type="entry name" value="vanZ_1"/>
    <property type="match status" value="1"/>
</dbReference>
<dbReference type="AlphaFoldDB" id="A0A0V8GII1"/>
<keyword evidence="1" id="KW-0812">Transmembrane</keyword>
<evidence type="ECO:0000259" key="2">
    <source>
        <dbReference type="Pfam" id="PF04892"/>
    </source>
</evidence>
<evidence type="ECO:0000313" key="3">
    <source>
        <dbReference type="EMBL" id="KSU49983.1"/>
    </source>
</evidence>
<feature type="transmembrane region" description="Helical" evidence="1">
    <location>
        <begin position="135"/>
        <end position="152"/>
    </location>
</feature>
<dbReference type="Proteomes" id="UP000072605">
    <property type="component" value="Unassembled WGS sequence"/>
</dbReference>
<sequence length="174" mass="19512">MKKITWSGYVVLAVLLVLFISSSMPYQAQSIKPGLSRFIPLGFVDHLRFISFSYHGEVSVAALGRSGFIEFFIRKAAHVSTFLVLGVGLIDLTRRRLTTGLAVLFAYSLAITVAVFDEFHQILTGDRTGLIQDVLLDGMGALIGIGCYLLVYRKKVRRQAGSFSFWHEKNRHHF</sequence>
<keyword evidence="1" id="KW-0472">Membrane</keyword>
<feature type="transmembrane region" description="Helical" evidence="1">
    <location>
        <begin position="97"/>
        <end position="115"/>
    </location>
</feature>
<dbReference type="EMBL" id="LDQV01000009">
    <property type="protein sequence ID" value="KTR28134.1"/>
    <property type="molecule type" value="Genomic_DNA"/>
</dbReference>
<gene>
    <name evidence="3" type="ORF">AS033_01030</name>
    <name evidence="4" type="ORF">RSA11_02560</name>
</gene>
<organism evidence="3 5">
    <name type="scientific">Exiguobacterium indicum</name>
    <dbReference type="NCBI Taxonomy" id="296995"/>
    <lineage>
        <taxon>Bacteria</taxon>
        <taxon>Bacillati</taxon>
        <taxon>Bacillota</taxon>
        <taxon>Bacilli</taxon>
        <taxon>Bacillales</taxon>
        <taxon>Bacillales Family XII. Incertae Sedis</taxon>
        <taxon>Exiguobacterium</taxon>
    </lineage>
</organism>
<dbReference type="OrthoDB" id="291892at2"/>
<dbReference type="PIRSF" id="PIRSF019083">
    <property type="entry name" value="UCP019083_VanZ"/>
    <property type="match status" value="1"/>
</dbReference>
<evidence type="ECO:0000313" key="6">
    <source>
        <dbReference type="Proteomes" id="UP000072605"/>
    </source>
</evidence>
<dbReference type="Pfam" id="PF04892">
    <property type="entry name" value="VanZ"/>
    <property type="match status" value="1"/>
</dbReference>
<dbReference type="Proteomes" id="UP000053797">
    <property type="component" value="Unassembled WGS sequence"/>
</dbReference>